<gene>
    <name evidence="1" type="ORF">RSSM_04079</name>
</gene>
<protein>
    <submittedName>
        <fullName evidence="1">Uncharacterized protein</fullName>
    </submittedName>
</protein>
<proteinExistence type="predicted"/>
<evidence type="ECO:0000313" key="2">
    <source>
        <dbReference type="Proteomes" id="UP000011885"/>
    </source>
</evidence>
<dbReference type="Proteomes" id="UP000011885">
    <property type="component" value="Unassembled WGS sequence"/>
</dbReference>
<dbReference type="AlphaFoldDB" id="M5TZM3"/>
<sequence length="45" mass="4391">MGFLGAFAGTITGTDDGVVTVVSKVAGMDRGANKVGTGSRGFAVD</sequence>
<dbReference type="PATRIC" id="fig|1263870.3.peg.4319"/>
<organism evidence="1 2">
    <name type="scientific">Rhodopirellula sallentina SM41</name>
    <dbReference type="NCBI Taxonomy" id="1263870"/>
    <lineage>
        <taxon>Bacteria</taxon>
        <taxon>Pseudomonadati</taxon>
        <taxon>Planctomycetota</taxon>
        <taxon>Planctomycetia</taxon>
        <taxon>Pirellulales</taxon>
        <taxon>Pirellulaceae</taxon>
        <taxon>Rhodopirellula</taxon>
    </lineage>
</organism>
<keyword evidence="2" id="KW-1185">Reference proteome</keyword>
<evidence type="ECO:0000313" key="1">
    <source>
        <dbReference type="EMBL" id="EMI54484.1"/>
    </source>
</evidence>
<name>M5TZM3_9BACT</name>
<dbReference type="EMBL" id="ANOH01000275">
    <property type="protein sequence ID" value="EMI54484.1"/>
    <property type="molecule type" value="Genomic_DNA"/>
</dbReference>
<accession>M5TZM3</accession>
<comment type="caution">
    <text evidence="1">The sequence shown here is derived from an EMBL/GenBank/DDBJ whole genome shotgun (WGS) entry which is preliminary data.</text>
</comment>
<reference evidence="1 2" key="1">
    <citation type="journal article" date="2013" name="Mar. Genomics">
        <title>Expression of sulfatases in Rhodopirellula baltica and the diversity of sulfatases in the genus Rhodopirellula.</title>
        <authorList>
            <person name="Wegner C.E."/>
            <person name="Richter-Heitmann T."/>
            <person name="Klindworth A."/>
            <person name="Klockow C."/>
            <person name="Richter M."/>
            <person name="Achstetter T."/>
            <person name="Glockner F.O."/>
            <person name="Harder J."/>
        </authorList>
    </citation>
    <scope>NUCLEOTIDE SEQUENCE [LARGE SCALE GENOMIC DNA]</scope>
    <source>
        <strain evidence="1 2">SM41</strain>
    </source>
</reference>